<evidence type="ECO:0000256" key="4">
    <source>
        <dbReference type="ARBA" id="ARBA00022679"/>
    </source>
</evidence>
<evidence type="ECO:0000256" key="1">
    <source>
        <dbReference type="ARBA" id="ARBA00000142"/>
    </source>
</evidence>
<comment type="similarity">
    <text evidence="7">Belongs to the class I-like SAM-binding methyltransferase superfamily. TrmB family.</text>
</comment>
<feature type="binding site" evidence="7">
    <location>
        <position position="60"/>
    </location>
    <ligand>
        <name>S-adenosyl-L-methionine</name>
        <dbReference type="ChEBI" id="CHEBI:59789"/>
    </ligand>
</feature>
<dbReference type="NCBIfam" id="TIGR00091">
    <property type="entry name" value="tRNA (guanosine(46)-N7)-methyltransferase TrmB"/>
    <property type="match status" value="1"/>
</dbReference>
<keyword evidence="9" id="KW-1185">Reference proteome</keyword>
<dbReference type="PROSITE" id="PS51625">
    <property type="entry name" value="SAM_MT_TRMB"/>
    <property type="match status" value="1"/>
</dbReference>
<dbReference type="GO" id="GO:0008176">
    <property type="term" value="F:tRNA (guanine(46)-N7)-methyltransferase activity"/>
    <property type="evidence" value="ECO:0007669"/>
    <property type="project" value="UniProtKB-EC"/>
</dbReference>
<dbReference type="InterPro" id="IPR003358">
    <property type="entry name" value="tRNA_(Gua-N-7)_MeTrfase_Trmb"/>
</dbReference>
<evidence type="ECO:0000256" key="6">
    <source>
        <dbReference type="ARBA" id="ARBA00022694"/>
    </source>
</evidence>
<reference evidence="8 9" key="1">
    <citation type="submission" date="2023-07" db="EMBL/GenBank/DDBJ databases">
        <title>Genomic Encyclopedia of Type Strains, Phase IV (KMG-IV): sequencing the most valuable type-strain genomes for metagenomic binning, comparative biology and taxonomic classification.</title>
        <authorList>
            <person name="Goeker M."/>
        </authorList>
    </citation>
    <scope>NUCLEOTIDE SEQUENCE [LARGE SCALE GENOMIC DNA]</scope>
    <source>
        <strain evidence="8 9">DSM 1400</strain>
    </source>
</reference>
<comment type="caution">
    <text evidence="8">The sequence shown here is derived from an EMBL/GenBank/DDBJ whole genome shotgun (WGS) entry which is preliminary data.</text>
</comment>
<comment type="pathway">
    <text evidence="7">tRNA modification; N(7)-methylguanine-tRNA biosynthesis.</text>
</comment>
<dbReference type="EC" id="2.1.1.33" evidence="7"/>
<evidence type="ECO:0000313" key="8">
    <source>
        <dbReference type="EMBL" id="MDQ0479319.1"/>
    </source>
</evidence>
<sequence>MHNIIVLKEGNQGGIKVMRLRKNWSARPQMEASPFCIYNPYELKGKWHEVFGNNNEIHLELGCGRGTFICEMAKRNPNKNFIAVDLKDEVLIYVLRKIEQEELENVRIMPLNIMLIKDVFEEEEISNIYLNFSTPWPKDRHNKRRLSYPTFLQIYKKFLKKDGSIRLKTDNRMFFEDSIEYFKKEQFKIIFETFDLHNSEYKDENIVTEYEDKFSKMGMNIMFLIAQY</sequence>
<dbReference type="SUPFAM" id="SSF53335">
    <property type="entry name" value="S-adenosyl-L-methionine-dependent methyltransferases"/>
    <property type="match status" value="1"/>
</dbReference>
<organism evidence="8 9">
    <name type="scientific">Hathewaya limosa</name>
    <name type="common">Clostridium limosum</name>
    <dbReference type="NCBI Taxonomy" id="1536"/>
    <lineage>
        <taxon>Bacteria</taxon>
        <taxon>Bacillati</taxon>
        <taxon>Bacillota</taxon>
        <taxon>Clostridia</taxon>
        <taxon>Eubacteriales</taxon>
        <taxon>Clostridiaceae</taxon>
        <taxon>Hathewaya</taxon>
    </lineage>
</organism>
<dbReference type="NCBIfam" id="NF001080">
    <property type="entry name" value="PRK00121.2-2"/>
    <property type="match status" value="1"/>
</dbReference>
<feature type="binding site" evidence="7">
    <location>
        <begin position="208"/>
        <end position="211"/>
    </location>
    <ligand>
        <name>substrate</name>
    </ligand>
</feature>
<feature type="region of interest" description="Interaction with RNA" evidence="7">
    <location>
        <begin position="140"/>
        <end position="145"/>
    </location>
</feature>
<evidence type="ECO:0000313" key="9">
    <source>
        <dbReference type="Proteomes" id="UP001224418"/>
    </source>
</evidence>
<gene>
    <name evidence="7" type="primary">trmB</name>
    <name evidence="8" type="ORF">QOZ93_001060</name>
</gene>
<dbReference type="PANTHER" id="PTHR23417:SF14">
    <property type="entry name" value="PENTACOTRIPEPTIDE-REPEAT REGION OF PRORP DOMAIN-CONTAINING PROTEIN"/>
    <property type="match status" value="1"/>
</dbReference>
<feature type="binding site" evidence="7">
    <location>
        <position position="85"/>
    </location>
    <ligand>
        <name>S-adenosyl-L-methionine</name>
        <dbReference type="ChEBI" id="CHEBI:59789"/>
    </ligand>
</feature>
<accession>A0ABU0JTB8</accession>
<dbReference type="InterPro" id="IPR029063">
    <property type="entry name" value="SAM-dependent_MTases_sf"/>
</dbReference>
<evidence type="ECO:0000256" key="2">
    <source>
        <dbReference type="ARBA" id="ARBA00003015"/>
    </source>
</evidence>
<feature type="binding site" evidence="7">
    <location>
        <position position="138"/>
    </location>
    <ligand>
        <name>substrate</name>
    </ligand>
</feature>
<dbReference type="Pfam" id="PF02390">
    <property type="entry name" value="Methyltransf_4"/>
    <property type="match status" value="1"/>
</dbReference>
<keyword evidence="4 7" id="KW-0808">Transferase</keyword>
<comment type="catalytic activity">
    <reaction evidence="1 7">
        <text>guanosine(46) in tRNA + S-adenosyl-L-methionine = N(7)-methylguanosine(46) in tRNA + S-adenosyl-L-homocysteine</text>
        <dbReference type="Rhea" id="RHEA:42708"/>
        <dbReference type="Rhea" id="RHEA-COMP:10188"/>
        <dbReference type="Rhea" id="RHEA-COMP:10189"/>
        <dbReference type="ChEBI" id="CHEBI:57856"/>
        <dbReference type="ChEBI" id="CHEBI:59789"/>
        <dbReference type="ChEBI" id="CHEBI:74269"/>
        <dbReference type="ChEBI" id="CHEBI:74480"/>
        <dbReference type="EC" id="2.1.1.33"/>
    </reaction>
</comment>
<dbReference type="Gene3D" id="3.40.50.150">
    <property type="entry name" value="Vaccinia Virus protein VP39"/>
    <property type="match status" value="1"/>
</dbReference>
<dbReference type="PANTHER" id="PTHR23417">
    <property type="entry name" value="3-DEOXY-D-MANNO-OCTULOSONIC-ACID TRANSFERASE/TRNA GUANINE-N 7 - -METHYLTRANSFERASE"/>
    <property type="match status" value="1"/>
</dbReference>
<dbReference type="EMBL" id="JAUSWN010000007">
    <property type="protein sequence ID" value="MDQ0479319.1"/>
    <property type="molecule type" value="Genomic_DNA"/>
</dbReference>
<protein>
    <recommendedName>
        <fullName evidence="7">tRNA (guanine-N(7)-)-methyltransferase</fullName>
        <ecNumber evidence="7">2.1.1.33</ecNumber>
    </recommendedName>
    <alternativeName>
        <fullName evidence="7">tRNA (guanine(46)-N(7))-methyltransferase</fullName>
    </alternativeName>
    <alternativeName>
        <fullName evidence="7">tRNA(m7G46)-methyltransferase</fullName>
    </alternativeName>
</protein>
<dbReference type="InterPro" id="IPR055361">
    <property type="entry name" value="tRNA_methyltr_TrmB_bact"/>
</dbReference>
<feature type="binding site" evidence="7">
    <location>
        <position position="170"/>
    </location>
    <ligand>
        <name>substrate</name>
    </ligand>
</feature>
<feature type="binding site" evidence="7">
    <location>
        <position position="112"/>
    </location>
    <ligand>
        <name>S-adenosyl-L-methionine</name>
        <dbReference type="ChEBI" id="CHEBI:59789"/>
    </ligand>
</feature>
<keyword evidence="3 7" id="KW-0489">Methyltransferase</keyword>
<comment type="function">
    <text evidence="2 7">Catalyzes the formation of N(7)-methylguanine at position 46 (m7G46) in tRNA.</text>
</comment>
<keyword evidence="6 7" id="KW-0819">tRNA processing</keyword>
<dbReference type="CDD" id="cd02440">
    <property type="entry name" value="AdoMet_MTases"/>
    <property type="match status" value="1"/>
</dbReference>
<evidence type="ECO:0000256" key="3">
    <source>
        <dbReference type="ARBA" id="ARBA00022603"/>
    </source>
</evidence>
<evidence type="ECO:0000256" key="5">
    <source>
        <dbReference type="ARBA" id="ARBA00022691"/>
    </source>
</evidence>
<keyword evidence="5 7" id="KW-0949">S-adenosyl-L-methionine</keyword>
<name>A0ABU0JTB8_HATLI</name>
<comment type="caution">
    <text evidence="7">Lacks conserved residue(s) required for the propagation of feature annotation.</text>
</comment>
<dbReference type="Proteomes" id="UP001224418">
    <property type="component" value="Unassembled WGS sequence"/>
</dbReference>
<proteinExistence type="inferred from homology"/>
<evidence type="ECO:0000256" key="7">
    <source>
        <dbReference type="HAMAP-Rule" id="MF_01057"/>
    </source>
</evidence>
<dbReference type="HAMAP" id="MF_01057">
    <property type="entry name" value="tRNA_methyltr_TrmB"/>
    <property type="match status" value="1"/>
</dbReference>